<dbReference type="EMBL" id="JASNVW010000001">
    <property type="protein sequence ID" value="MDK6027766.1"/>
    <property type="molecule type" value="Genomic_DNA"/>
</dbReference>
<dbReference type="RefSeq" id="WP_285272751.1">
    <property type="nucleotide sequence ID" value="NZ_JASNVW010000001.1"/>
</dbReference>
<dbReference type="InterPro" id="IPR001387">
    <property type="entry name" value="Cro/C1-type_HTH"/>
</dbReference>
<dbReference type="Proteomes" id="UP001529235">
    <property type="component" value="Unassembled WGS sequence"/>
</dbReference>
<dbReference type="InterPro" id="IPR004451">
    <property type="entry name" value="MJ0586"/>
</dbReference>
<dbReference type="PROSITE" id="PS50943">
    <property type="entry name" value="HTH_CROC1"/>
    <property type="match status" value="1"/>
</dbReference>
<dbReference type="NCBIfam" id="TIGR00270">
    <property type="entry name" value="multiprotein bridging factor aMBF1"/>
    <property type="match status" value="1"/>
</dbReference>
<dbReference type="InterPro" id="IPR010982">
    <property type="entry name" value="Lambda_DNA-bd_dom_sf"/>
</dbReference>
<dbReference type="CDD" id="cd00093">
    <property type="entry name" value="HTH_XRE"/>
    <property type="match status" value="1"/>
</dbReference>
<accession>A0ABD4Z357</accession>
<keyword evidence="3" id="KW-1185">Reference proteome</keyword>
<evidence type="ECO:0000259" key="1">
    <source>
        <dbReference type="PROSITE" id="PS50943"/>
    </source>
</evidence>
<gene>
    <name evidence="2" type="ORF">QPL79_00045</name>
</gene>
<feature type="domain" description="HTH cro/C1-type" evidence="1">
    <location>
        <begin position="92"/>
        <end position="147"/>
    </location>
</feature>
<dbReference type="Gene3D" id="1.10.260.40">
    <property type="entry name" value="lambda repressor-like DNA-binding domains"/>
    <property type="match status" value="1"/>
</dbReference>
<protein>
    <submittedName>
        <fullName evidence="2">Multiprotein bridging factor aMBF1</fullName>
    </submittedName>
</protein>
<sequence length="175" mass="19822">MCGEPITNGKQHKVSIDNTILTVCDSCFIKLSKNKFDEKTNKKATQKKPSTASIISKQVQSLKTQVSSTQIKKRSTISYDRYELVDDYAERIKKARESLGWSQSTLAVKAKVSENIIKRIESGKLRPSFDLAKKLEEILNIRLLVPIVEEELKKGRDIVKEVTLGEIVNIRGEKE</sequence>
<dbReference type="Pfam" id="PF01381">
    <property type="entry name" value="HTH_3"/>
    <property type="match status" value="1"/>
</dbReference>
<evidence type="ECO:0000313" key="2">
    <source>
        <dbReference type="EMBL" id="MDK6027766.1"/>
    </source>
</evidence>
<dbReference type="SMART" id="SM00530">
    <property type="entry name" value="HTH_XRE"/>
    <property type="match status" value="1"/>
</dbReference>
<dbReference type="AlphaFoldDB" id="A0ABD4Z357"/>
<proteinExistence type="predicted"/>
<organism evidence="2 3">
    <name type="scientific">Ignisphaera cupida</name>
    <dbReference type="NCBI Taxonomy" id="3050454"/>
    <lineage>
        <taxon>Archaea</taxon>
        <taxon>Thermoproteota</taxon>
        <taxon>Thermoprotei</taxon>
        <taxon>Desulfurococcales</taxon>
        <taxon>Desulfurococcaceae</taxon>
        <taxon>Ignisphaera</taxon>
    </lineage>
</organism>
<name>A0ABD4Z357_9CREN</name>
<evidence type="ECO:0000313" key="3">
    <source>
        <dbReference type="Proteomes" id="UP001529235"/>
    </source>
</evidence>
<comment type="caution">
    <text evidence="2">The sequence shown here is derived from an EMBL/GenBank/DDBJ whole genome shotgun (WGS) entry which is preliminary data.</text>
</comment>
<reference evidence="2 3" key="1">
    <citation type="submission" date="2023-05" db="EMBL/GenBank/DDBJ databases">
        <title>A new hyperthermophilic archaea 'Ignisphaera cupida' sp. nov. and description of the family 'Ignisphaeraceae' fam. nov.</title>
        <authorList>
            <person name="Podosokorskaya O.A."/>
            <person name="Elcheninov A.G."/>
            <person name="Klukina A."/>
            <person name="Merkel A.Y."/>
        </authorList>
    </citation>
    <scope>NUCLEOTIDE SEQUENCE [LARGE SCALE GENOMIC DNA]</scope>
    <source>
        <strain evidence="2 3">4213-co</strain>
    </source>
</reference>
<dbReference type="SUPFAM" id="SSF47413">
    <property type="entry name" value="lambda repressor-like DNA-binding domains"/>
    <property type="match status" value="1"/>
</dbReference>